<keyword evidence="2" id="KW-0812">Transmembrane</keyword>
<feature type="compositionally biased region" description="Polar residues" evidence="1">
    <location>
        <begin position="254"/>
        <end position="267"/>
    </location>
</feature>
<evidence type="ECO:0000256" key="2">
    <source>
        <dbReference type="SAM" id="Phobius"/>
    </source>
</evidence>
<evidence type="ECO:0000313" key="4">
    <source>
        <dbReference type="Proteomes" id="UP000292082"/>
    </source>
</evidence>
<feature type="region of interest" description="Disordered" evidence="1">
    <location>
        <begin position="184"/>
        <end position="267"/>
    </location>
</feature>
<feature type="region of interest" description="Disordered" evidence="1">
    <location>
        <begin position="815"/>
        <end position="841"/>
    </location>
</feature>
<keyword evidence="2" id="KW-0472">Membrane</keyword>
<dbReference type="STRING" id="114155.A0A4Q9Q0K1"/>
<feature type="transmembrane region" description="Helical" evidence="2">
    <location>
        <begin position="733"/>
        <end position="753"/>
    </location>
</feature>
<gene>
    <name evidence="3" type="ORF">BD310DRAFT_922985</name>
</gene>
<feature type="region of interest" description="Disordered" evidence="1">
    <location>
        <begin position="52"/>
        <end position="82"/>
    </location>
</feature>
<proteinExistence type="predicted"/>
<evidence type="ECO:0000313" key="3">
    <source>
        <dbReference type="EMBL" id="TBU60451.1"/>
    </source>
</evidence>
<sequence>MPNLLTAVRSSLVLLVIRLRRWRASVFLKHILVLWLRLKRFLLSRLLGRSPKPRDGREGSSGVLKSRSSGRREITSPAETSQELVWHNHQPADAPRSQAEVVTVCESRRPLSALDLPLDHPHAHFLQPGDIPTRPASMVLPGQSSVHSSHDMLHPYSYTHSNGSKASNVSTDVHSTNDVAHVRGRHLGVAHPRPEGRPTSRAAARGISRVASRAPSRATSHSRTSRAPSRTPGPSVVDLSIMPPRSPGPAHPQLPSSPSSPDRQTIGSRQSVVLAGDIAEPTPDSLPSIAISLPVERETIYPTMTIPRYDNYATVSPDPGDWTLAPVATHLTIENVPLDWVACTHPEGRLYFYHPRRRIYTDCDVRESSTLATLITFARIIDEMVAEQGLVLPPNCELVLFLEERRISGGYNWIYYFVDHSSRSLFWVQECHPIDDLLIHEVTALNAPYDIKCEVEAKYWQHLEMYPYGHRIPDEVLTELTGMLLFASIDAITSMTTTVTYSKDEVHRMLGLVKSAKAVQGTDYATAAVGRLMGIWIHNRFLNFHGQTHARLGRDQSVYNNVKTRRTPLIRILAPFFWNAPEVHLRGLEKIWVDGIISIIPWGSFIGKLQNEWQEFVLYSTVLLNANVAFLAIPSVDSGNGHVTAAQISSYLSVVTSVGSILLGLLLIRQHRVKSKETAEEANRFLSSRKHEMLGLETLAIIYSLPYALLMWGMLTFLLAFSFECFGSNDRTAIFTTAAVWIAVALLVGWTIFTGWESGGDSSVWDILHRLWDRLFPAKEPGEEIVTEAEEGRTTAAGNEKTKLARWWARRVRPPQALPHSGDPPSTAPTPASVPEIGSNV</sequence>
<accession>A0A4Q9Q0K1</accession>
<organism evidence="3 4">
    <name type="scientific">Dichomitus squalens</name>
    <dbReference type="NCBI Taxonomy" id="114155"/>
    <lineage>
        <taxon>Eukaryota</taxon>
        <taxon>Fungi</taxon>
        <taxon>Dikarya</taxon>
        <taxon>Basidiomycota</taxon>
        <taxon>Agaricomycotina</taxon>
        <taxon>Agaricomycetes</taxon>
        <taxon>Polyporales</taxon>
        <taxon>Polyporaceae</taxon>
        <taxon>Dichomitus</taxon>
    </lineage>
</organism>
<feature type="compositionally biased region" description="Low complexity" evidence="1">
    <location>
        <begin position="211"/>
        <end position="235"/>
    </location>
</feature>
<feature type="transmembrane region" description="Helical" evidence="2">
    <location>
        <begin position="648"/>
        <end position="668"/>
    </location>
</feature>
<dbReference type="EMBL" id="ML145105">
    <property type="protein sequence ID" value="TBU60451.1"/>
    <property type="molecule type" value="Genomic_DNA"/>
</dbReference>
<keyword evidence="4" id="KW-1185">Reference proteome</keyword>
<protein>
    <recommendedName>
        <fullName evidence="5">WW domain-containing protein</fullName>
    </recommendedName>
</protein>
<name>A0A4Q9Q0K1_9APHY</name>
<feature type="transmembrane region" description="Helical" evidence="2">
    <location>
        <begin position="694"/>
        <end position="721"/>
    </location>
</feature>
<reference evidence="3 4" key="1">
    <citation type="submission" date="2019-01" db="EMBL/GenBank/DDBJ databases">
        <title>Draft genome sequences of three monokaryotic isolates of the white-rot basidiomycete fungus Dichomitus squalens.</title>
        <authorList>
            <consortium name="DOE Joint Genome Institute"/>
            <person name="Lopez S.C."/>
            <person name="Andreopoulos B."/>
            <person name="Pangilinan J."/>
            <person name="Lipzen A."/>
            <person name="Riley R."/>
            <person name="Ahrendt S."/>
            <person name="Ng V."/>
            <person name="Barry K."/>
            <person name="Daum C."/>
            <person name="Grigoriev I.V."/>
            <person name="Hilden K.S."/>
            <person name="Makela M.R."/>
            <person name="de Vries R.P."/>
        </authorList>
    </citation>
    <scope>NUCLEOTIDE SEQUENCE [LARGE SCALE GENOMIC DNA]</scope>
    <source>
        <strain evidence="3 4">CBS 464.89</strain>
    </source>
</reference>
<evidence type="ECO:0008006" key="5">
    <source>
        <dbReference type="Google" id="ProtNLM"/>
    </source>
</evidence>
<dbReference type="Proteomes" id="UP000292082">
    <property type="component" value="Unassembled WGS sequence"/>
</dbReference>
<keyword evidence="2" id="KW-1133">Transmembrane helix</keyword>
<evidence type="ECO:0000256" key="1">
    <source>
        <dbReference type="SAM" id="MobiDB-lite"/>
    </source>
</evidence>
<dbReference type="AlphaFoldDB" id="A0A4Q9Q0K1"/>
<feature type="transmembrane region" description="Helical" evidence="2">
    <location>
        <begin position="616"/>
        <end position="636"/>
    </location>
</feature>